<feature type="transmembrane region" description="Helical" evidence="6">
    <location>
        <begin position="122"/>
        <end position="148"/>
    </location>
</feature>
<keyword evidence="1" id="KW-0479">Metal-binding</keyword>
<organism evidence="8 9">
    <name type="scientific">Tetraparma gracilis</name>
    <dbReference type="NCBI Taxonomy" id="2962635"/>
    <lineage>
        <taxon>Eukaryota</taxon>
        <taxon>Sar</taxon>
        <taxon>Stramenopiles</taxon>
        <taxon>Ochrophyta</taxon>
        <taxon>Bolidophyceae</taxon>
        <taxon>Parmales</taxon>
        <taxon>Triparmaceae</taxon>
        <taxon>Tetraparma</taxon>
    </lineage>
</organism>
<dbReference type="PANTHER" id="PTHR14155">
    <property type="entry name" value="RING FINGER DOMAIN-CONTAINING"/>
    <property type="match status" value="1"/>
</dbReference>
<protein>
    <recommendedName>
        <fullName evidence="7">RING-type domain-containing protein</fullName>
    </recommendedName>
</protein>
<evidence type="ECO:0000313" key="8">
    <source>
        <dbReference type="EMBL" id="GMI22547.1"/>
    </source>
</evidence>
<keyword evidence="6" id="KW-1133">Transmembrane helix</keyword>
<dbReference type="SMART" id="SM00744">
    <property type="entry name" value="RINGv"/>
    <property type="match status" value="1"/>
</dbReference>
<keyword evidence="3" id="KW-0862">Zinc</keyword>
<dbReference type="Pfam" id="PF13639">
    <property type="entry name" value="zf-RING_2"/>
    <property type="match status" value="1"/>
</dbReference>
<feature type="transmembrane region" description="Helical" evidence="6">
    <location>
        <begin position="33"/>
        <end position="53"/>
    </location>
</feature>
<feature type="compositionally biased region" description="Gly residues" evidence="5">
    <location>
        <begin position="286"/>
        <end position="297"/>
    </location>
</feature>
<name>A0ABQ6MAL8_9STRA</name>
<dbReference type="SUPFAM" id="SSF57850">
    <property type="entry name" value="RING/U-box"/>
    <property type="match status" value="1"/>
</dbReference>
<dbReference type="EMBL" id="BRYB01001294">
    <property type="protein sequence ID" value="GMI22547.1"/>
    <property type="molecule type" value="Genomic_DNA"/>
</dbReference>
<sequence length="355" mass="37803">MRASKRISTNLFLATCVQALVTLLNLFSSWSFSVPLILFEVIVFMAPVASHYARRAAPPNDCPMLLLALIASAVVAWSVLGFFFLIPGLSPSNGLFEATPLFLFVRIRLSPGTTYDYGSPDFYVAVAILMILMLITIMFYTSVAIAAFRLLHIYPTRLPPIPPPPTAPTSPASSPPSLDPVILSLALTAIDEDPAPDLLSGECLICLEGFSPGSPKQRVFCSCGVNKSSFHEACLERWRAEKDSCPVCREALWERGQLVGWLEEAGDLDLEVAGGGVRARAQSNGEGVGERGAGGSTADGADSVRSEPGRASRGSGSRGVRAEMLDVYLGTPPPPDRENVSRGSGSRGSGSRGRG</sequence>
<dbReference type="InterPro" id="IPR053238">
    <property type="entry name" value="RING-H2_zinc_finger"/>
</dbReference>
<evidence type="ECO:0000313" key="9">
    <source>
        <dbReference type="Proteomes" id="UP001165060"/>
    </source>
</evidence>
<feature type="region of interest" description="Disordered" evidence="5">
    <location>
        <begin position="280"/>
        <end position="355"/>
    </location>
</feature>
<keyword evidence="9" id="KW-1185">Reference proteome</keyword>
<evidence type="ECO:0000256" key="2">
    <source>
        <dbReference type="ARBA" id="ARBA00022771"/>
    </source>
</evidence>
<evidence type="ECO:0000256" key="3">
    <source>
        <dbReference type="ARBA" id="ARBA00022833"/>
    </source>
</evidence>
<dbReference type="InterPro" id="IPR013083">
    <property type="entry name" value="Znf_RING/FYVE/PHD"/>
</dbReference>
<reference evidence="8 9" key="1">
    <citation type="journal article" date="2023" name="Commun. Biol.">
        <title>Genome analysis of Parmales, the sister group of diatoms, reveals the evolutionary specialization of diatoms from phago-mixotrophs to photoautotrophs.</title>
        <authorList>
            <person name="Ban H."/>
            <person name="Sato S."/>
            <person name="Yoshikawa S."/>
            <person name="Yamada K."/>
            <person name="Nakamura Y."/>
            <person name="Ichinomiya M."/>
            <person name="Sato N."/>
            <person name="Blanc-Mathieu R."/>
            <person name="Endo H."/>
            <person name="Kuwata A."/>
            <person name="Ogata H."/>
        </authorList>
    </citation>
    <scope>NUCLEOTIDE SEQUENCE [LARGE SCALE GENOMIC DNA]</scope>
</reference>
<keyword evidence="6" id="KW-0812">Transmembrane</keyword>
<dbReference type="InterPro" id="IPR011016">
    <property type="entry name" value="Znf_RING-CH"/>
</dbReference>
<evidence type="ECO:0000256" key="1">
    <source>
        <dbReference type="ARBA" id="ARBA00022723"/>
    </source>
</evidence>
<dbReference type="Proteomes" id="UP001165060">
    <property type="component" value="Unassembled WGS sequence"/>
</dbReference>
<feature type="transmembrane region" description="Helical" evidence="6">
    <location>
        <begin position="7"/>
        <end position="27"/>
    </location>
</feature>
<dbReference type="PANTHER" id="PTHR14155:SF627">
    <property type="entry name" value="OS06G0192800 PROTEIN"/>
    <property type="match status" value="1"/>
</dbReference>
<evidence type="ECO:0000259" key="7">
    <source>
        <dbReference type="PROSITE" id="PS50089"/>
    </source>
</evidence>
<comment type="caution">
    <text evidence="8">The sequence shown here is derived from an EMBL/GenBank/DDBJ whole genome shotgun (WGS) entry which is preliminary data.</text>
</comment>
<evidence type="ECO:0000256" key="4">
    <source>
        <dbReference type="PROSITE-ProRule" id="PRU00175"/>
    </source>
</evidence>
<dbReference type="PROSITE" id="PS50089">
    <property type="entry name" value="ZF_RING_2"/>
    <property type="match status" value="1"/>
</dbReference>
<dbReference type="CDD" id="cd16448">
    <property type="entry name" value="RING-H2"/>
    <property type="match status" value="1"/>
</dbReference>
<dbReference type="Gene3D" id="3.30.40.10">
    <property type="entry name" value="Zinc/RING finger domain, C3HC4 (zinc finger)"/>
    <property type="match status" value="1"/>
</dbReference>
<feature type="domain" description="RING-type" evidence="7">
    <location>
        <begin position="203"/>
        <end position="249"/>
    </location>
</feature>
<evidence type="ECO:0000256" key="6">
    <source>
        <dbReference type="SAM" id="Phobius"/>
    </source>
</evidence>
<keyword evidence="2 4" id="KW-0863">Zinc-finger</keyword>
<feature type="compositionally biased region" description="Gly residues" evidence="5">
    <location>
        <begin position="345"/>
        <end position="355"/>
    </location>
</feature>
<evidence type="ECO:0000256" key="5">
    <source>
        <dbReference type="SAM" id="MobiDB-lite"/>
    </source>
</evidence>
<proteinExistence type="predicted"/>
<accession>A0ABQ6MAL8</accession>
<gene>
    <name evidence="8" type="ORF">TeGR_g9020</name>
</gene>
<feature type="transmembrane region" description="Helical" evidence="6">
    <location>
        <begin position="65"/>
        <end position="86"/>
    </location>
</feature>
<dbReference type="InterPro" id="IPR001841">
    <property type="entry name" value="Znf_RING"/>
</dbReference>
<keyword evidence="6" id="KW-0472">Membrane</keyword>